<accession>A0A0T9NM49</accession>
<protein>
    <submittedName>
        <fullName evidence="2">Bacterial extracellular solute-binding proteins, family 3</fullName>
    </submittedName>
</protein>
<feature type="domain" description="Solute-binding protein family 3/N-terminal" evidence="1">
    <location>
        <begin position="31"/>
        <end position="99"/>
    </location>
</feature>
<dbReference type="EMBL" id="CWJL01000006">
    <property type="protein sequence ID" value="CRY66069.1"/>
    <property type="molecule type" value="Genomic_DNA"/>
</dbReference>
<keyword evidence="4" id="KW-1185">Reference proteome</keyword>
<dbReference type="Gene3D" id="3.40.190.10">
    <property type="entry name" value="Periplasmic binding protein-like II"/>
    <property type="match status" value="1"/>
</dbReference>
<sequence length="127" mass="14494">MKIFITKIIIILILFSDGALALSQEKIRTLLKVGYLDNLSPLVFNNGELKPSGMAIDYLNQFGENKNFQFEYFHYKNKNELCDDLESGKISIAIGFTQIANVEYQLTLPYFGEPVFINCKTTNAREI</sequence>
<dbReference type="Proteomes" id="UP000045840">
    <property type="component" value="Unassembled WGS sequence"/>
</dbReference>
<reference evidence="2" key="1">
    <citation type="submission" date="2015-03" db="EMBL/GenBank/DDBJ databases">
        <authorList>
            <person name="Murphy D."/>
        </authorList>
    </citation>
    <scope>NUCLEOTIDE SEQUENCE [LARGE SCALE GENOMIC DNA]</scope>
    <source>
        <strain evidence="2">A125KOH2</strain>
    </source>
</reference>
<reference evidence="5" key="2">
    <citation type="submission" date="2015-03" db="EMBL/GenBank/DDBJ databases">
        <authorList>
            <consortium name="Pathogen Informatics"/>
        </authorList>
    </citation>
    <scope>NUCLEOTIDE SEQUENCE [LARGE SCALE GENOMIC DNA]</scope>
    <source>
        <strain evidence="5">A125KOH2</strain>
    </source>
</reference>
<organism evidence="2 5">
    <name type="scientific">Yersinia pekkanenii</name>
    <dbReference type="NCBI Taxonomy" id="1288385"/>
    <lineage>
        <taxon>Bacteria</taxon>
        <taxon>Pseudomonadati</taxon>
        <taxon>Pseudomonadota</taxon>
        <taxon>Gammaproteobacteria</taxon>
        <taxon>Enterobacterales</taxon>
        <taxon>Yersiniaceae</taxon>
        <taxon>Yersinia</taxon>
    </lineage>
</organism>
<dbReference type="STRING" id="1288385.ERS137968_01649"/>
<dbReference type="Proteomes" id="UP000044625">
    <property type="component" value="Unassembled WGS sequence"/>
</dbReference>
<dbReference type="RefSeq" id="WP_049609576.1">
    <property type="nucleotide sequence ID" value="NZ_CAWMMU010000006.1"/>
</dbReference>
<reference evidence="3 4" key="3">
    <citation type="submission" date="2015-03" db="EMBL/GenBank/DDBJ databases">
        <authorList>
            <consortium name="Pathogen Informatics"/>
            <person name="Murphy D."/>
        </authorList>
    </citation>
    <scope>NUCLEOTIDE SEQUENCE [LARGE SCALE GENOMIC DNA]</scope>
    <source>
        <strain evidence="4">type strain: CIP110230</strain>
        <strain evidence="3">Type strain: CIP110230</strain>
    </source>
</reference>
<dbReference type="AlphaFoldDB" id="A0A0T9NM49"/>
<evidence type="ECO:0000259" key="1">
    <source>
        <dbReference type="Pfam" id="PF00497"/>
    </source>
</evidence>
<name>A0A0T9NM49_9GAMM</name>
<proteinExistence type="predicted"/>
<dbReference type="Pfam" id="PF00497">
    <property type="entry name" value="SBP_bac_3"/>
    <property type="match status" value="1"/>
</dbReference>
<evidence type="ECO:0000313" key="3">
    <source>
        <dbReference type="EMBL" id="CRY66069.1"/>
    </source>
</evidence>
<evidence type="ECO:0000313" key="5">
    <source>
        <dbReference type="Proteomes" id="UP000045840"/>
    </source>
</evidence>
<dbReference type="InterPro" id="IPR001638">
    <property type="entry name" value="Solute-binding_3/MltF_N"/>
</dbReference>
<evidence type="ECO:0000313" key="4">
    <source>
        <dbReference type="Proteomes" id="UP000044625"/>
    </source>
</evidence>
<gene>
    <name evidence="2" type="ORF">ERS008529_00603</name>
    <name evidence="3" type="ORF">ERS137968_01649</name>
</gene>
<dbReference type="SUPFAM" id="SSF53850">
    <property type="entry name" value="Periplasmic binding protein-like II"/>
    <property type="match status" value="1"/>
</dbReference>
<dbReference type="EMBL" id="CQAZ01000004">
    <property type="protein sequence ID" value="CNH19392.1"/>
    <property type="molecule type" value="Genomic_DNA"/>
</dbReference>
<evidence type="ECO:0000313" key="2">
    <source>
        <dbReference type="EMBL" id="CNH19392.1"/>
    </source>
</evidence>